<proteinExistence type="predicted"/>
<name>A0AAE4GEC1_9BURK</name>
<accession>A0AAE4GEC1</accession>
<gene>
    <name evidence="2" type="ORF">RJN63_27040</name>
</gene>
<evidence type="ECO:0000313" key="2">
    <source>
        <dbReference type="EMBL" id="MDT0340515.1"/>
    </source>
</evidence>
<dbReference type="InterPro" id="IPR014057">
    <property type="entry name" value="HI1420"/>
</dbReference>
<dbReference type="RefSeq" id="WP_310838940.1">
    <property type="nucleotide sequence ID" value="NZ_JAVLSM010000023.1"/>
</dbReference>
<sequence length="160" mass="17088">MTSRKLSNKDLQVSTFDPTNYLDSKETMAAYLQTALEENDPDFLMAALNDVIRAQGVAEVAGKAGLGRESLYKTLKPGAEPRLGTVLRLLGALDLRLSIAAPQGARKTKRSGTAKKSSGHSPATKKPTPRRAAITKRAAVNKPGTTRATKSRKQGNPICA</sequence>
<dbReference type="PANTHER" id="PTHR40275">
    <property type="entry name" value="SSL7038 PROTEIN"/>
    <property type="match status" value="1"/>
</dbReference>
<dbReference type="EMBL" id="JAVRAA010000023">
    <property type="protein sequence ID" value="MDT0340515.1"/>
    <property type="molecule type" value="Genomic_DNA"/>
</dbReference>
<comment type="caution">
    <text evidence="2">The sequence shown here is derived from an EMBL/GenBank/DDBJ whole genome shotgun (WGS) entry which is preliminary data.</text>
</comment>
<feature type="region of interest" description="Disordered" evidence="1">
    <location>
        <begin position="101"/>
        <end position="160"/>
    </location>
</feature>
<dbReference type="GO" id="GO:0003677">
    <property type="term" value="F:DNA binding"/>
    <property type="evidence" value="ECO:0007669"/>
    <property type="project" value="InterPro"/>
</dbReference>
<dbReference type="AlphaFoldDB" id="A0AAE4GEC1"/>
<reference evidence="2" key="1">
    <citation type="submission" date="2023-02" db="EMBL/GenBank/DDBJ databases">
        <title>Description of Herbaspirillum huttiense subsp. nephrolepsisexaltata and Herbaspirillum huttiense subsp. lycopersicon.</title>
        <authorList>
            <person name="Poudel M."/>
            <person name="Sharma A."/>
            <person name="Goss E."/>
            <person name="Tapia J.H."/>
            <person name="Harmon C.M."/>
            <person name="Jones J.B."/>
        </authorList>
    </citation>
    <scope>NUCLEOTIDE SEQUENCE</scope>
    <source>
        <strain evidence="2">NC40101</strain>
    </source>
</reference>
<dbReference type="PANTHER" id="PTHR40275:SF1">
    <property type="entry name" value="SSL7038 PROTEIN"/>
    <property type="match status" value="1"/>
</dbReference>
<dbReference type="InterPro" id="IPR010982">
    <property type="entry name" value="Lambda_DNA-bd_dom_sf"/>
</dbReference>
<evidence type="ECO:0000256" key="1">
    <source>
        <dbReference type="SAM" id="MobiDB-lite"/>
    </source>
</evidence>
<dbReference type="SUPFAM" id="SSF47413">
    <property type="entry name" value="lambda repressor-like DNA-binding domains"/>
    <property type="match status" value="1"/>
</dbReference>
<organism evidence="2">
    <name type="scientific">Herbaspirillum huttiense subsp. nephrolepidis</name>
    <dbReference type="NCBI Taxonomy" id="3075126"/>
    <lineage>
        <taxon>Bacteria</taxon>
        <taxon>Pseudomonadati</taxon>
        <taxon>Pseudomonadota</taxon>
        <taxon>Betaproteobacteria</taxon>
        <taxon>Burkholderiales</taxon>
        <taxon>Oxalobacteraceae</taxon>
        <taxon>Herbaspirillum</taxon>
    </lineage>
</organism>
<protein>
    <submittedName>
        <fullName evidence="2">Addiction module antidote protein</fullName>
    </submittedName>
</protein>
<dbReference type="NCBIfam" id="TIGR02684">
    <property type="entry name" value="dnstrm_HI1420"/>
    <property type="match status" value="1"/>
</dbReference>
<dbReference type="Pfam" id="PF21716">
    <property type="entry name" value="dnstrm_HI1420"/>
    <property type="match status" value="1"/>
</dbReference>